<dbReference type="InterPro" id="IPR032713">
    <property type="entry name" value="EmrE"/>
</dbReference>
<proteinExistence type="predicted"/>
<evidence type="ECO:0000313" key="2">
    <source>
        <dbReference type="EMBL" id="MBV7389977.1"/>
    </source>
</evidence>
<organism evidence="2 3">
    <name type="scientific">Enterococcus alishanensis</name>
    <dbReference type="NCBI Taxonomy" id="1303817"/>
    <lineage>
        <taxon>Bacteria</taxon>
        <taxon>Bacillati</taxon>
        <taxon>Bacillota</taxon>
        <taxon>Bacilli</taxon>
        <taxon>Lactobacillales</taxon>
        <taxon>Enterococcaceae</taxon>
        <taxon>Enterococcus</taxon>
    </lineage>
</organism>
<feature type="transmembrane region" description="Helical" evidence="1">
    <location>
        <begin position="256"/>
        <end position="280"/>
    </location>
</feature>
<feature type="transmembrane region" description="Helical" evidence="1">
    <location>
        <begin position="70"/>
        <end position="89"/>
    </location>
</feature>
<dbReference type="Pfam" id="PF13536">
    <property type="entry name" value="EmrE"/>
    <property type="match status" value="1"/>
</dbReference>
<feature type="transmembrane region" description="Helical" evidence="1">
    <location>
        <begin position="128"/>
        <end position="145"/>
    </location>
</feature>
<keyword evidence="3" id="KW-1185">Reference proteome</keyword>
<keyword evidence="1" id="KW-0472">Membrane</keyword>
<evidence type="ECO:0000256" key="1">
    <source>
        <dbReference type="SAM" id="Phobius"/>
    </source>
</evidence>
<reference evidence="2 3" key="1">
    <citation type="submission" date="2021-06" db="EMBL/GenBank/DDBJ databases">
        <title>Enterococcus alishanensis sp. nov., a novel lactic acid bacterium isolated from fresh coffee beans.</title>
        <authorList>
            <person name="Chen Y.-S."/>
        </authorList>
    </citation>
    <scope>NUCLEOTIDE SEQUENCE [LARGE SCALE GENOMIC DNA]</scope>
    <source>
        <strain evidence="2 3">ALS3</strain>
    </source>
</reference>
<feature type="transmembrane region" description="Helical" evidence="1">
    <location>
        <begin position="227"/>
        <end position="244"/>
    </location>
</feature>
<keyword evidence="1" id="KW-1133">Transmembrane helix</keyword>
<gene>
    <name evidence="2" type="ORF">KUA55_04740</name>
</gene>
<protein>
    <submittedName>
        <fullName evidence="2">Multidrug resistance efflux transporter family protein</fullName>
    </submittedName>
</protein>
<dbReference type="RefSeq" id="WP_218325034.1">
    <property type="nucleotide sequence ID" value="NZ_JAHUZB010000002.1"/>
</dbReference>
<name>A0ABS6TAP5_9ENTE</name>
<comment type="caution">
    <text evidence="2">The sequence shown here is derived from an EMBL/GenBank/DDBJ whole genome shotgun (WGS) entry which is preliminary data.</text>
</comment>
<dbReference type="Proteomes" id="UP000774130">
    <property type="component" value="Unassembled WGS sequence"/>
</dbReference>
<dbReference type="EMBL" id="JAHUZB010000002">
    <property type="protein sequence ID" value="MBV7389977.1"/>
    <property type="molecule type" value="Genomic_DNA"/>
</dbReference>
<keyword evidence="1" id="KW-0812">Transmembrane</keyword>
<evidence type="ECO:0000313" key="3">
    <source>
        <dbReference type="Proteomes" id="UP000774130"/>
    </source>
</evidence>
<accession>A0ABS6TAP5</accession>
<sequence length="305" mass="33820">MAVLLGVISAFFFSITFVLNQVMSLDGGDWLWTAALRYLIMLPFFFFIVARKRHQLRKVFNEIKRSPLRWILWSQVGFGLFYVPLTFASTLAPGWLVASTWQITIIAGSILAPFLAKTNQAKIDSRMTTFDLFCFAVILFGIVLVESSHFSASSWQNSLLAFFVVLVAAFAYPLGNRKVMLLNVEGSNLTTMERILAMLICSLPTWLICSVIAFVRSGLPSQSQVTASFIVALSSGVIATYLFFRGTQMVHDNLRLLATTEATQSLEVVFSVLLGIIILGDPLPNIVTFFGLACIVAGMSIKVMR</sequence>
<feature type="transmembrane region" description="Helical" evidence="1">
    <location>
        <begin position="95"/>
        <end position="116"/>
    </location>
</feature>
<feature type="transmembrane region" description="Helical" evidence="1">
    <location>
        <begin position="30"/>
        <end position="49"/>
    </location>
</feature>
<feature type="transmembrane region" description="Helical" evidence="1">
    <location>
        <begin position="157"/>
        <end position="174"/>
    </location>
</feature>
<feature type="transmembrane region" description="Helical" evidence="1">
    <location>
        <begin position="286"/>
        <end position="304"/>
    </location>
</feature>
<feature type="transmembrane region" description="Helical" evidence="1">
    <location>
        <begin position="195"/>
        <end position="215"/>
    </location>
</feature>